<dbReference type="Pfam" id="PF13765">
    <property type="entry name" value="PRY"/>
    <property type="match status" value="1"/>
</dbReference>
<dbReference type="Ensembl" id="ENSPNAT00000073634.1">
    <property type="protein sequence ID" value="ENSPNAP00000062881.1"/>
    <property type="gene ID" value="ENSPNAG00000037333.1"/>
</dbReference>
<dbReference type="InterPro" id="IPR000315">
    <property type="entry name" value="Znf_B-box"/>
</dbReference>
<accession>A0AAR2KL89</accession>
<name>A0AAR2KL89_PYGNA</name>
<feature type="compositionally biased region" description="Basic and acidic residues" evidence="5">
    <location>
        <begin position="423"/>
        <end position="436"/>
    </location>
</feature>
<evidence type="ECO:0008006" key="10">
    <source>
        <dbReference type="Google" id="ProtNLM"/>
    </source>
</evidence>
<reference evidence="8" key="3">
    <citation type="submission" date="2025-09" db="UniProtKB">
        <authorList>
            <consortium name="Ensembl"/>
        </authorList>
    </citation>
    <scope>IDENTIFICATION</scope>
</reference>
<evidence type="ECO:0000259" key="6">
    <source>
        <dbReference type="PROSITE" id="PS50119"/>
    </source>
</evidence>
<dbReference type="InterPro" id="IPR003879">
    <property type="entry name" value="Butyrophylin_SPRY"/>
</dbReference>
<dbReference type="GeneTree" id="ENSGT00970000193390"/>
<dbReference type="RefSeq" id="XP_017541346.2">
    <property type="nucleotide sequence ID" value="XM_017685857.2"/>
</dbReference>
<dbReference type="Gene3D" id="3.30.160.60">
    <property type="entry name" value="Classic Zinc Finger"/>
    <property type="match status" value="1"/>
</dbReference>
<reference evidence="8" key="2">
    <citation type="submission" date="2025-08" db="UniProtKB">
        <authorList>
            <consortium name="Ensembl"/>
        </authorList>
    </citation>
    <scope>IDENTIFICATION</scope>
</reference>
<evidence type="ECO:0000256" key="5">
    <source>
        <dbReference type="SAM" id="MobiDB-lite"/>
    </source>
</evidence>
<dbReference type="Gene3D" id="2.60.120.920">
    <property type="match status" value="1"/>
</dbReference>
<keyword evidence="4" id="KW-0175">Coiled coil</keyword>
<keyword evidence="2" id="KW-0862">Zinc</keyword>
<dbReference type="PROSITE" id="PS50188">
    <property type="entry name" value="B302_SPRY"/>
    <property type="match status" value="1"/>
</dbReference>
<sequence>MESVLQAEHQAGGESGSPCPGRCSLCGHHDQTLSLFCLDDLVPVCGVCGESHTHDGHRVYPVEEAVHDCKGELERSVNMLQKRACKCELIKNTCQSAFKYNQCQAQQTEAQIREEFEKLHQFLREQEESRITALRQEEEEKQKKTEEPSEKVEEMMKLISDTIGAIEEMMDADDVDFQERYEGTIKRVWECQKKPRKIFRTLIDVAKHVGNLRFKVWEKMLETASYFPVTLDPNSASTSLTVSRDLNQVQYKEGQQLSLPSIPERFNPYACVLGSEVTASGQQSWPYSWVVEVGQSSNWTLGVAKVSVKRGEMYEACPEEGLWTISLRDGEYRAMTSPCERLELNGHRPRRIRVCVDWKGGRVSFVDPDCDTHLYTFSHTFSEALLPYFESICPTQPLVLRPQSVSVVIQKHELPDEEEEEEDNKKVTEETSSHTA</sequence>
<evidence type="ECO:0000256" key="2">
    <source>
        <dbReference type="ARBA" id="ARBA00022833"/>
    </source>
</evidence>
<evidence type="ECO:0000313" key="9">
    <source>
        <dbReference type="Proteomes" id="UP001501920"/>
    </source>
</evidence>
<evidence type="ECO:0000256" key="4">
    <source>
        <dbReference type="SAM" id="Coils"/>
    </source>
</evidence>
<dbReference type="SMART" id="SM00589">
    <property type="entry name" value="PRY"/>
    <property type="match status" value="1"/>
</dbReference>
<protein>
    <recommendedName>
        <fullName evidence="10">B30.2/SPRY domain-containing protein</fullName>
    </recommendedName>
</protein>
<evidence type="ECO:0000256" key="1">
    <source>
        <dbReference type="ARBA" id="ARBA00022771"/>
    </source>
</evidence>
<evidence type="ECO:0000313" key="8">
    <source>
        <dbReference type="Ensembl" id="ENSPNAP00000062881.1"/>
    </source>
</evidence>
<dbReference type="InterPro" id="IPR050143">
    <property type="entry name" value="TRIM/RBCC"/>
</dbReference>
<dbReference type="Proteomes" id="UP001501920">
    <property type="component" value="Chromosome 12"/>
</dbReference>
<dbReference type="PRINTS" id="PR01407">
    <property type="entry name" value="BUTYPHLNCDUF"/>
</dbReference>
<feature type="domain" description="B30.2/SPRY" evidence="7">
    <location>
        <begin position="209"/>
        <end position="407"/>
    </location>
</feature>
<dbReference type="PROSITE" id="PS50119">
    <property type="entry name" value="ZF_BBOX"/>
    <property type="match status" value="1"/>
</dbReference>
<dbReference type="GO" id="GO:0008270">
    <property type="term" value="F:zinc ion binding"/>
    <property type="evidence" value="ECO:0007669"/>
    <property type="project" value="UniProtKB-KW"/>
</dbReference>
<dbReference type="SUPFAM" id="SSF57845">
    <property type="entry name" value="B-box zinc-binding domain"/>
    <property type="match status" value="1"/>
</dbReference>
<dbReference type="AlphaFoldDB" id="A0AAR2KL89"/>
<keyword evidence="1 3" id="KW-0479">Metal-binding</keyword>
<keyword evidence="1 3" id="KW-0863">Zinc-finger</keyword>
<organism evidence="8 9">
    <name type="scientific">Pygocentrus nattereri</name>
    <name type="common">Red-bellied piranha</name>
    <dbReference type="NCBI Taxonomy" id="42514"/>
    <lineage>
        <taxon>Eukaryota</taxon>
        <taxon>Metazoa</taxon>
        <taxon>Chordata</taxon>
        <taxon>Craniata</taxon>
        <taxon>Vertebrata</taxon>
        <taxon>Euteleostomi</taxon>
        <taxon>Actinopterygii</taxon>
        <taxon>Neopterygii</taxon>
        <taxon>Teleostei</taxon>
        <taxon>Ostariophysi</taxon>
        <taxon>Characiformes</taxon>
        <taxon>Characoidei</taxon>
        <taxon>Pygocentrus</taxon>
    </lineage>
</organism>
<feature type="region of interest" description="Disordered" evidence="5">
    <location>
        <begin position="411"/>
        <end position="436"/>
    </location>
</feature>
<dbReference type="SUPFAM" id="SSF49899">
    <property type="entry name" value="Concanavalin A-like lectins/glucanases"/>
    <property type="match status" value="1"/>
</dbReference>
<feature type="domain" description="B box-type" evidence="6">
    <location>
        <begin position="21"/>
        <end position="62"/>
    </location>
</feature>
<keyword evidence="9" id="KW-1185">Reference proteome</keyword>
<dbReference type="InterPro" id="IPR043136">
    <property type="entry name" value="B30.2/SPRY_sf"/>
</dbReference>
<proteinExistence type="predicted"/>
<dbReference type="InterPro" id="IPR003877">
    <property type="entry name" value="SPRY_dom"/>
</dbReference>
<dbReference type="InterPro" id="IPR006574">
    <property type="entry name" value="PRY"/>
</dbReference>
<evidence type="ECO:0000256" key="3">
    <source>
        <dbReference type="PROSITE-ProRule" id="PRU00024"/>
    </source>
</evidence>
<dbReference type="Pfam" id="PF00643">
    <property type="entry name" value="zf-B_box"/>
    <property type="match status" value="1"/>
</dbReference>
<dbReference type="InterPro" id="IPR001870">
    <property type="entry name" value="B30.2/SPRY"/>
</dbReference>
<dbReference type="PANTHER" id="PTHR24103">
    <property type="entry name" value="E3 UBIQUITIN-PROTEIN LIGASE TRIM"/>
    <property type="match status" value="1"/>
</dbReference>
<dbReference type="GeneID" id="108413372"/>
<feature type="coiled-coil region" evidence="4">
    <location>
        <begin position="105"/>
        <end position="144"/>
    </location>
</feature>
<evidence type="ECO:0000259" key="7">
    <source>
        <dbReference type="PROSITE" id="PS50188"/>
    </source>
</evidence>
<reference evidence="8 9" key="1">
    <citation type="submission" date="2020-10" db="EMBL/GenBank/DDBJ databases">
        <title>Pygocentrus nattereri (red-bellied piranha) genome, fPygNat1, primary haplotype.</title>
        <authorList>
            <person name="Myers G."/>
            <person name="Meyer A."/>
            <person name="Karagic N."/>
            <person name="Pippel M."/>
            <person name="Winkler S."/>
            <person name="Tracey A."/>
            <person name="Wood J."/>
            <person name="Formenti G."/>
            <person name="Howe K."/>
            <person name="Fedrigo O."/>
            <person name="Jarvis E.D."/>
        </authorList>
    </citation>
    <scope>NUCLEOTIDE SEQUENCE [LARGE SCALE GENOMIC DNA]</scope>
</reference>
<dbReference type="InterPro" id="IPR013320">
    <property type="entry name" value="ConA-like_dom_sf"/>
</dbReference>
<dbReference type="SMART" id="SM00336">
    <property type="entry name" value="BBOX"/>
    <property type="match status" value="1"/>
</dbReference>
<dbReference type="Pfam" id="PF00622">
    <property type="entry name" value="SPRY"/>
    <property type="match status" value="1"/>
</dbReference>